<organism evidence="1 2">
    <name type="scientific">Pseudomonas amygdali pv. lachrymans str. M301315</name>
    <dbReference type="NCBI Taxonomy" id="629260"/>
    <lineage>
        <taxon>Bacteria</taxon>
        <taxon>Pseudomonadati</taxon>
        <taxon>Pseudomonadota</taxon>
        <taxon>Gammaproteobacteria</taxon>
        <taxon>Pseudomonadales</taxon>
        <taxon>Pseudomonadaceae</taxon>
        <taxon>Pseudomonas</taxon>
        <taxon>Pseudomonas amygdali</taxon>
    </lineage>
</organism>
<reference evidence="1 2" key="1">
    <citation type="journal article" date="2011" name="PLoS Pathog.">
        <title>Dynamic evolution of pathogenicity revealed by sequencing and comparative genomics of 19 Pseudomonas syringae isolates.</title>
        <authorList>
            <person name="Baltrus D.A."/>
            <person name="Nishimura M.T."/>
            <person name="Romanchuk A."/>
            <person name="Chang J.H."/>
            <person name="Mukhtar M.S."/>
            <person name="Cherkis K."/>
            <person name="Roach J."/>
            <person name="Grant S.R."/>
            <person name="Jones C.D."/>
            <person name="Dangl J.L."/>
        </authorList>
    </citation>
    <scope>NUCLEOTIDE SEQUENCE [LARGE SCALE GENOMIC DNA]</scope>
    <source>
        <strain evidence="1 2">M301315</strain>
    </source>
</reference>
<sequence>MLRPNPLTWPQYLYGKLGEECGELAQCVGKGLCFGIEDVNPNTGNPNWQDTRSEANDVNTILRMIGYATKINLLGAWAAGSANNKEMELKEARVVFYAQWALKRGTLVLTDDERKYFDMILSDNAEYLKDFKLPDELPQKNDVSSLNDDKR</sequence>
<dbReference type="GeneID" id="39474745"/>
<evidence type="ECO:0000313" key="2">
    <source>
        <dbReference type="Proteomes" id="UP000006426"/>
    </source>
</evidence>
<dbReference type="AlphaFoldDB" id="A0AAD0M4M2"/>
<dbReference type="Proteomes" id="UP000006426">
    <property type="component" value="Plasmid pmppla107"/>
</dbReference>
<protein>
    <submittedName>
        <fullName evidence="1">Uncharacterized protein</fullName>
    </submittedName>
</protein>
<accession>A0AAD0M4M2</accession>
<name>A0AAD0M4M2_PSEAV</name>
<proteinExistence type="predicted"/>
<geneLocation type="plasmid" evidence="2">
    <name>pmppla107</name>
</geneLocation>
<evidence type="ECO:0000313" key="1">
    <source>
        <dbReference type="EMBL" id="AXH59602.1"/>
    </source>
</evidence>
<keyword evidence="1" id="KW-0614">Plasmid</keyword>
<gene>
    <name evidence="1" type="ORF">PLA107_030730</name>
</gene>
<dbReference type="EMBL" id="CP031226">
    <property type="protein sequence ID" value="AXH59602.1"/>
    <property type="molecule type" value="Genomic_DNA"/>
</dbReference>
<dbReference type="RefSeq" id="WP_005742175.1">
    <property type="nucleotide sequence ID" value="NZ_CP031226.1"/>
</dbReference>